<dbReference type="SUPFAM" id="SSF53187">
    <property type="entry name" value="Zn-dependent exopeptidases"/>
    <property type="match status" value="1"/>
</dbReference>
<evidence type="ECO:0000313" key="2">
    <source>
        <dbReference type="EMBL" id="GFP26567.1"/>
    </source>
</evidence>
<proteinExistence type="predicted"/>
<name>A0A6V8P2D2_9ACTN</name>
<feature type="domain" description="MurNAc-LAA" evidence="1">
    <location>
        <begin position="3"/>
        <end position="37"/>
    </location>
</feature>
<reference evidence="2 3" key="1">
    <citation type="journal article" date="2020" name="Front. Microbiol.">
        <title>Single-cell genomics of novel Actinobacteria with the Wood-Ljungdahl pathway discovered in a serpentinizing system.</title>
        <authorList>
            <person name="Merino N."/>
            <person name="Kawai M."/>
            <person name="Boyd E.S."/>
            <person name="Colman D.R."/>
            <person name="McGlynn S.E."/>
            <person name="Nealson K.H."/>
            <person name="Kurokawa K."/>
            <person name="Hongoh Y."/>
        </authorList>
    </citation>
    <scope>NUCLEOTIDE SEQUENCE [LARGE SCALE GENOMIC DNA]</scope>
    <source>
        <strain evidence="2 3">S25</strain>
    </source>
</reference>
<organism evidence="2 3">
    <name type="scientific">Candidatus Hakubella thermalkaliphila</name>
    <dbReference type="NCBI Taxonomy" id="2754717"/>
    <lineage>
        <taxon>Bacteria</taxon>
        <taxon>Bacillati</taxon>
        <taxon>Actinomycetota</taxon>
        <taxon>Actinomycetota incertae sedis</taxon>
        <taxon>Candidatus Hakubellales</taxon>
        <taxon>Candidatus Hakubellaceae</taxon>
        <taxon>Candidatus Hakubella</taxon>
    </lineage>
</organism>
<dbReference type="GO" id="GO:0009253">
    <property type="term" value="P:peptidoglycan catabolic process"/>
    <property type="evidence" value="ECO:0007669"/>
    <property type="project" value="InterPro"/>
</dbReference>
<dbReference type="AlphaFoldDB" id="A0A6V8P2D2"/>
<feature type="non-terminal residue" evidence="2">
    <location>
        <position position="1"/>
    </location>
</feature>
<accession>A0A6V8P2D2</accession>
<dbReference type="GO" id="GO:0008745">
    <property type="term" value="F:N-acetylmuramoyl-L-alanine amidase activity"/>
    <property type="evidence" value="ECO:0007669"/>
    <property type="project" value="InterPro"/>
</dbReference>
<gene>
    <name evidence="2" type="ORF">HKBW3S25_02063</name>
</gene>
<sequence>LSAALLEFGFISNPAEEALLGSAAGQERAAQAIADGVVEFLASK</sequence>
<comment type="caution">
    <text evidence="2">The sequence shown here is derived from an EMBL/GenBank/DDBJ whole genome shotgun (WGS) entry which is preliminary data.</text>
</comment>
<evidence type="ECO:0000313" key="3">
    <source>
        <dbReference type="Proteomes" id="UP000543224"/>
    </source>
</evidence>
<dbReference type="Pfam" id="PF01520">
    <property type="entry name" value="Amidase_3"/>
    <property type="match status" value="1"/>
</dbReference>
<dbReference type="InterPro" id="IPR002508">
    <property type="entry name" value="MurNAc-LAA_cat"/>
</dbReference>
<evidence type="ECO:0000259" key="1">
    <source>
        <dbReference type="Pfam" id="PF01520"/>
    </source>
</evidence>
<protein>
    <recommendedName>
        <fullName evidence="1">MurNAc-LAA domain-containing protein</fullName>
    </recommendedName>
</protein>
<dbReference type="Gene3D" id="3.40.630.40">
    <property type="entry name" value="Zn-dependent exopeptidases"/>
    <property type="match status" value="1"/>
</dbReference>
<dbReference type="EMBL" id="BLRX01000703">
    <property type="protein sequence ID" value="GFP26567.1"/>
    <property type="molecule type" value="Genomic_DNA"/>
</dbReference>
<dbReference type="Proteomes" id="UP000543224">
    <property type="component" value="Unassembled WGS sequence"/>
</dbReference>